<sequence>MPEFALLNMNDMRRNLPDEMHV</sequence>
<gene>
    <name evidence="1" type="ORF">METZ01_LOCUS337346</name>
</gene>
<dbReference type="EMBL" id="UINC01114289">
    <property type="protein sequence ID" value="SVC84492.1"/>
    <property type="molecule type" value="Genomic_DNA"/>
</dbReference>
<feature type="non-terminal residue" evidence="1">
    <location>
        <position position="22"/>
    </location>
</feature>
<reference evidence="1" key="1">
    <citation type="submission" date="2018-05" db="EMBL/GenBank/DDBJ databases">
        <authorList>
            <person name="Lanie J.A."/>
            <person name="Ng W.-L."/>
            <person name="Kazmierczak K.M."/>
            <person name="Andrzejewski T.M."/>
            <person name="Davidsen T.M."/>
            <person name="Wayne K.J."/>
            <person name="Tettelin H."/>
            <person name="Glass J.I."/>
            <person name="Rusch D."/>
            <person name="Podicherti R."/>
            <person name="Tsui H.-C.T."/>
            <person name="Winkler M.E."/>
        </authorList>
    </citation>
    <scope>NUCLEOTIDE SEQUENCE</scope>
</reference>
<accession>A0A382QIH2</accession>
<name>A0A382QIH2_9ZZZZ</name>
<protein>
    <submittedName>
        <fullName evidence="1">Uncharacterized protein</fullName>
    </submittedName>
</protein>
<evidence type="ECO:0000313" key="1">
    <source>
        <dbReference type="EMBL" id="SVC84492.1"/>
    </source>
</evidence>
<dbReference type="AlphaFoldDB" id="A0A382QIH2"/>
<organism evidence="1">
    <name type="scientific">marine metagenome</name>
    <dbReference type="NCBI Taxonomy" id="408172"/>
    <lineage>
        <taxon>unclassified sequences</taxon>
        <taxon>metagenomes</taxon>
        <taxon>ecological metagenomes</taxon>
    </lineage>
</organism>
<proteinExistence type="predicted"/>